<dbReference type="Proteomes" id="UP000608513">
    <property type="component" value="Unassembled WGS sequence"/>
</dbReference>
<proteinExistence type="predicted"/>
<evidence type="ECO:0000313" key="1">
    <source>
        <dbReference type="EMBL" id="MBC5784592.1"/>
    </source>
</evidence>
<dbReference type="Gene3D" id="3.40.50.12370">
    <property type="match status" value="1"/>
</dbReference>
<gene>
    <name evidence="1" type="ORF">H8N03_16710</name>
</gene>
<dbReference type="EMBL" id="JACORT010000007">
    <property type="protein sequence ID" value="MBC5784592.1"/>
    <property type="molecule type" value="Genomic_DNA"/>
</dbReference>
<dbReference type="RefSeq" id="WP_187077339.1">
    <property type="nucleotide sequence ID" value="NZ_JACORT010000007.1"/>
</dbReference>
<keyword evidence="2" id="KW-1185">Reference proteome</keyword>
<comment type="caution">
    <text evidence="1">The sequence shown here is derived from an EMBL/GenBank/DDBJ whole genome shotgun (WGS) entry which is preliminary data.</text>
</comment>
<dbReference type="SUPFAM" id="SSF52402">
    <property type="entry name" value="Adenine nucleotide alpha hydrolases-like"/>
    <property type="match status" value="1"/>
</dbReference>
<sequence length="252" mass="26980">MNDPSRAPLPRLRRVLVLHDLHPDADNAAWRGALVVRPHDGWMRLLHVSRLRDPGSARERLAPLAWRVQEHLQLGVLTHAFRGSLSGELKRAAEDADLVVMRAASGFDAATGLHPLRVAQLANRPTLVVRTPATVPYRRILVGALHESDDGRALATASAMTDGREAPATALLQSAAALLERERTLLPDVVAVPCARQPSLARRFLALTRADTLLLPSPLPGPDEVTAGLAGGALAPGLLLSQRDLPLAGENA</sequence>
<name>A0A923MRP6_9BURK</name>
<evidence type="ECO:0000313" key="2">
    <source>
        <dbReference type="Proteomes" id="UP000608513"/>
    </source>
</evidence>
<organism evidence="1 2">
    <name type="scientific">Ramlibacter cellulosilyticus</name>
    <dbReference type="NCBI Taxonomy" id="2764187"/>
    <lineage>
        <taxon>Bacteria</taxon>
        <taxon>Pseudomonadati</taxon>
        <taxon>Pseudomonadota</taxon>
        <taxon>Betaproteobacteria</taxon>
        <taxon>Burkholderiales</taxon>
        <taxon>Comamonadaceae</taxon>
        <taxon>Ramlibacter</taxon>
    </lineage>
</organism>
<reference evidence="1" key="1">
    <citation type="submission" date="2020-08" db="EMBL/GenBank/DDBJ databases">
        <title>Ramlibacter sp. USB13 16S ribosomal RNA gene genome sequencing and assembly.</title>
        <authorList>
            <person name="Kang M."/>
        </authorList>
    </citation>
    <scope>NUCLEOTIDE SEQUENCE</scope>
    <source>
        <strain evidence="1">USB13</strain>
    </source>
</reference>
<dbReference type="AlphaFoldDB" id="A0A923MRP6"/>
<protein>
    <submittedName>
        <fullName evidence="1">Uncharacterized protein</fullName>
    </submittedName>
</protein>
<accession>A0A923MRP6</accession>